<keyword evidence="2" id="KW-0472">Membrane</keyword>
<dbReference type="GO" id="GO:0005975">
    <property type="term" value="P:carbohydrate metabolic process"/>
    <property type="evidence" value="ECO:0007669"/>
    <property type="project" value="InterPro"/>
</dbReference>
<feature type="transmembrane region" description="Helical" evidence="2">
    <location>
        <begin position="696"/>
        <end position="720"/>
    </location>
</feature>
<evidence type="ECO:0000256" key="2">
    <source>
        <dbReference type="SAM" id="Phobius"/>
    </source>
</evidence>
<reference evidence="3" key="1">
    <citation type="submission" date="2021-01" db="EMBL/GenBank/DDBJ databases">
        <authorList>
            <person name="Corre E."/>
            <person name="Pelletier E."/>
            <person name="Niang G."/>
            <person name="Scheremetjew M."/>
            <person name="Finn R."/>
            <person name="Kale V."/>
            <person name="Holt S."/>
            <person name="Cochrane G."/>
            <person name="Meng A."/>
            <person name="Brown T."/>
            <person name="Cohen L."/>
        </authorList>
    </citation>
    <scope>NUCLEOTIDE SEQUENCE</scope>
    <source>
        <strain evidence="3">GSO104</strain>
    </source>
</reference>
<dbReference type="InterPro" id="IPR012341">
    <property type="entry name" value="6hp_glycosidase-like_sf"/>
</dbReference>
<organism evidence="3">
    <name type="scientific">Ditylum brightwellii</name>
    <dbReference type="NCBI Taxonomy" id="49249"/>
    <lineage>
        <taxon>Eukaryota</taxon>
        <taxon>Sar</taxon>
        <taxon>Stramenopiles</taxon>
        <taxon>Ochrophyta</taxon>
        <taxon>Bacillariophyta</taxon>
        <taxon>Mediophyceae</taxon>
        <taxon>Lithodesmiophycidae</taxon>
        <taxon>Lithodesmiales</taxon>
        <taxon>Lithodesmiaceae</taxon>
        <taxon>Ditylum</taxon>
    </lineage>
</organism>
<feature type="region of interest" description="Disordered" evidence="1">
    <location>
        <begin position="818"/>
        <end position="845"/>
    </location>
</feature>
<keyword evidence="2" id="KW-1133">Transmembrane helix</keyword>
<feature type="compositionally biased region" description="Low complexity" evidence="1">
    <location>
        <begin position="827"/>
        <end position="845"/>
    </location>
</feature>
<sequence length="862" mass="95828">MSNPQQPFSSSKEEGEVVNDLPTKALNILLSNQVTEIISSKRFTYISPHSNTTQLQESTSTLLAARALAKAGHSKQAWEIIESLFAAQGANGFLPRYRYAAVHHPNHNTIQEEKKEQHTKVKNYIENSTFPNYPLFQSAPPHSYAPPTLSSVTELHGSGRIAAPPFHASILLDVFYLSPKSANDLNQLGYFFHKLYKYHDFYHTILTRGCGVDGAETSSGADAYTEVEESSSAATKSATPCYNALHPWETELELNSPLWSTSLQPVLQHMNRTNWTLDGDDVIPEEVKQAHDFPKKEEIYHAMLYLLECQSNMTVAAMKESAREKEEIESTTELTSLSPTDAFSIQYEESLLSSCHPHALQDVSIASALSKSDTDLNQIAKILYDENYKNNNKEENYGKITKEKWSNMKLWKERSRNMLNGLWDERAGAFLSKSAVLDWHDVDLEKDKRNHTKIETEKKVEKDDLILFNESVSVEDDAKTKEHGYFTWNRTYHTLTTPVGDAFLGAWGMNDLDDENEFNVNDRIGSMSFRLLEPFGDGKQKEGSSFRCGLYPIASVGGDCTPTDNADDDDSWEKEHPVVVVSPTRNYWSARGFQENGAIGVGRYLVDSTLHMMCGLSNAEDGFDSSNEDFVNCIAGTGFDDGVEGAVFGDAYNVNTGKILPNGITTWTKTAAIAYDLSIPDKQFYYTPAPPLSNSWVIVLIAVELAVAFGIGVSCIVMSWSLMRRLKENNDSDAFVRTARYQRYTAMDLYGGDEFETVQRQKDDGAGVNGGGGLDGLDGPLQDGGDGYIEQRPSRHNLMLEDGAMTEQEERALDSLMSHHRGGSTLGGEESVPSSSSQSSSVMGSLQEVISNVNPFKFGRFK</sequence>
<name>A0A7S4R9Y7_9STRA</name>
<evidence type="ECO:0000313" key="3">
    <source>
        <dbReference type="EMBL" id="CAE4605647.1"/>
    </source>
</evidence>
<dbReference type="Gene3D" id="1.50.10.10">
    <property type="match status" value="1"/>
</dbReference>
<evidence type="ECO:0000256" key="1">
    <source>
        <dbReference type="SAM" id="MobiDB-lite"/>
    </source>
</evidence>
<protein>
    <submittedName>
        <fullName evidence="3">Uncharacterized protein</fullName>
    </submittedName>
</protein>
<keyword evidence="2" id="KW-0812">Transmembrane</keyword>
<accession>A0A7S4R9Y7</accession>
<proteinExistence type="predicted"/>
<dbReference type="AlphaFoldDB" id="A0A7S4R9Y7"/>
<gene>
    <name evidence="3" type="ORF">DBRI00130_LOCUS14092</name>
</gene>
<dbReference type="EMBL" id="HBNS01017641">
    <property type="protein sequence ID" value="CAE4605647.1"/>
    <property type="molecule type" value="Transcribed_RNA"/>
</dbReference>